<dbReference type="InterPro" id="IPR051345">
    <property type="entry name" value="Importin_beta-like_NTR"/>
</dbReference>
<evidence type="ECO:0000259" key="1">
    <source>
        <dbReference type="Pfam" id="PF08389"/>
    </source>
</evidence>
<dbReference type="InterPro" id="IPR058537">
    <property type="entry name" value="TPR_TNPO3_IPO13_4th"/>
</dbReference>
<reference evidence="2 3" key="1">
    <citation type="journal article" date="2018" name="Cell">
        <title>The Chara Genome: Secondary Complexity and Implications for Plant Terrestrialization.</title>
        <authorList>
            <person name="Nishiyama T."/>
            <person name="Sakayama H."/>
            <person name="Vries J.D."/>
            <person name="Buschmann H."/>
            <person name="Saint-Marcoux D."/>
            <person name="Ullrich K.K."/>
            <person name="Haas F.B."/>
            <person name="Vanderstraeten L."/>
            <person name="Becker D."/>
            <person name="Lang D."/>
            <person name="Vosolsobe S."/>
            <person name="Rombauts S."/>
            <person name="Wilhelmsson P.K.I."/>
            <person name="Janitza P."/>
            <person name="Kern R."/>
            <person name="Heyl A."/>
            <person name="Rumpler F."/>
            <person name="Villalobos L.I.A.C."/>
            <person name="Clay J.M."/>
            <person name="Skokan R."/>
            <person name="Toyoda A."/>
            <person name="Suzuki Y."/>
            <person name="Kagoshima H."/>
            <person name="Schijlen E."/>
            <person name="Tajeshwar N."/>
            <person name="Catarino B."/>
            <person name="Hetherington A.J."/>
            <person name="Saltykova A."/>
            <person name="Bonnot C."/>
            <person name="Breuninger H."/>
            <person name="Symeonidi A."/>
            <person name="Radhakrishnan G.V."/>
            <person name="Van Nieuwerburgh F."/>
            <person name="Deforce D."/>
            <person name="Chang C."/>
            <person name="Karol K.G."/>
            <person name="Hedrich R."/>
            <person name="Ulvskov P."/>
            <person name="Glockner G."/>
            <person name="Delwiche C.F."/>
            <person name="Petrasek J."/>
            <person name="Van de Peer Y."/>
            <person name="Friml J."/>
            <person name="Beilby M."/>
            <person name="Dolan L."/>
            <person name="Kohara Y."/>
            <person name="Sugano S."/>
            <person name="Fujiyama A."/>
            <person name="Delaux P.-M."/>
            <person name="Quint M."/>
            <person name="TheiBen G."/>
            <person name="Hagemann M."/>
            <person name="Harholt J."/>
            <person name="Dunand C."/>
            <person name="Zachgo S."/>
            <person name="Langdale J."/>
            <person name="Maumus F."/>
            <person name="Straeten D.V.D."/>
            <person name="Gould S.B."/>
            <person name="Rensing S.A."/>
        </authorList>
    </citation>
    <scope>NUCLEOTIDE SEQUENCE [LARGE SCALE GENOMIC DNA]</scope>
    <source>
        <strain evidence="2 3">S276</strain>
    </source>
</reference>
<dbReference type="OMA" id="KYPAEMA"/>
<gene>
    <name evidence="2" type="ORF">CBR_g30317</name>
</gene>
<dbReference type="SUPFAM" id="SSF48371">
    <property type="entry name" value="ARM repeat"/>
    <property type="match status" value="1"/>
</dbReference>
<accession>A0A388JXC0</accession>
<name>A0A388JXC0_CHABU</name>
<organism evidence="2 3">
    <name type="scientific">Chara braunii</name>
    <name type="common">Braun's stonewort</name>
    <dbReference type="NCBI Taxonomy" id="69332"/>
    <lineage>
        <taxon>Eukaryota</taxon>
        <taxon>Viridiplantae</taxon>
        <taxon>Streptophyta</taxon>
        <taxon>Charophyceae</taxon>
        <taxon>Charales</taxon>
        <taxon>Characeae</taxon>
        <taxon>Chara</taxon>
    </lineage>
</organism>
<dbReference type="GO" id="GO:0006606">
    <property type="term" value="P:protein import into nucleus"/>
    <property type="evidence" value="ECO:0007669"/>
    <property type="project" value="TreeGrafter"/>
</dbReference>
<feature type="domain" description="Exportin-1/Importin-beta-like" evidence="1">
    <location>
        <begin position="97"/>
        <end position="260"/>
    </location>
</feature>
<comment type="caution">
    <text evidence="2">The sequence shown here is derived from an EMBL/GenBank/DDBJ whole genome shotgun (WGS) entry which is preliminary data.</text>
</comment>
<dbReference type="AlphaFoldDB" id="A0A388JXC0"/>
<dbReference type="Gene3D" id="1.25.10.10">
    <property type="entry name" value="Leucine-rich Repeat Variant"/>
    <property type="match status" value="1"/>
</dbReference>
<dbReference type="EMBL" id="BFEA01000028">
    <property type="protein sequence ID" value="GBG62363.1"/>
    <property type="molecule type" value="Genomic_DNA"/>
</dbReference>
<dbReference type="Pfam" id="PF08389">
    <property type="entry name" value="Xpo1"/>
    <property type="match status" value="1"/>
</dbReference>
<dbReference type="InterPro" id="IPR011989">
    <property type="entry name" value="ARM-like"/>
</dbReference>
<dbReference type="Pfam" id="PF24138">
    <property type="entry name" value="TPR_TNPO3_IPO13_2nd"/>
    <property type="match status" value="1"/>
</dbReference>
<dbReference type="PANTHER" id="PTHR12363">
    <property type="entry name" value="TRANSPORTIN 3 AND IMPORTIN 13"/>
    <property type="match status" value="1"/>
</dbReference>
<evidence type="ECO:0000313" key="2">
    <source>
        <dbReference type="EMBL" id="GBG62363.1"/>
    </source>
</evidence>
<sequence length="1021" mass="110511">MQVLSAVQSLYHDFDVARQAAANQWLMKFQRERAAWQVANDILSSENVFGAQLELQHFAAQTLRRKVYDHLDELAPEERNALMHALLMHARKFSYGPPQLLKQICLALAGLALQCSEWGNPVEHLLNSSGITVSADNPEGIDGGPPALELLTVLPEEGLDDKAGKPVTSKRKKEFHEQLLSQRERVLELLVLRARKMDANAQAATTERRNILRCLLSWVRIDVFSGFAATVLASHPLVTFAFESLQGHQTQVFEEAVEVLVELITRIEGLPRLLISKVLPLKDALLVPALLTHNEVVVNGLCRLMAELGQAVPAVIAEATTETLALSDAMLRCVILWKSNWEIVQSGLPFWSAIAVHILSLPSTSEHRQRAMAAFKPMYTSLLDGLVVRLQIDDPEDCKAGNGKVSLPDGLVDFRYNVEEALTNICRLLGPIPFLSQLLRGVEHWSAPGATTWQSVEAKLYVIQLVVEEVLLDGQHPAELVPLMQFIVSLPSNPLPVPDYAVPLVHKSAAEVVGAYAEWLCSYPSAALPLLSFLALGLSSSISTSACATALRKVCEEVKVVVQGPTAVEGLLHIGERLHTLPLSLAEERDVLCAIGKVLSAAPRGPCLLQAAQRLFQSVQNALEELLDLPMEKSPSRQQSGSSSQVAYAMAQEAAVRALNRLAAICSDVLAPPNGCLKDDDPMLSVLTVAWPLLERLLTSAHAADSGIAAGICRCLIEAMNATGQKFAPLLQPFLTAMASAFTSLRAHACFIKAAAAAIQEFGSDPKFASTAIEILRTFSQAEVAKSLSTRQGCDAEPEIAEQYMRLMTTFIVQCPRDVLVAVEGLLEVAITRAAACASSSHRLAAPQAFSFLSAIYEVAAKPLSKDGAAVQPATASDALLNVCIRTGPAVMSGIVHALLGLHPVGKLPKISKVFELQCALCFRKTGGDFGGGLAILQTWIASALHALPPGVLVPGEAEMVLLRWMESLAADQRRLVLGPLPLNTERPAIGGRTVGMGQMDSSLRCVLREFIENHRYTTLQ</sequence>
<dbReference type="STRING" id="69332.A0A388JXC0"/>
<dbReference type="GO" id="GO:0005737">
    <property type="term" value="C:cytoplasm"/>
    <property type="evidence" value="ECO:0007669"/>
    <property type="project" value="TreeGrafter"/>
</dbReference>
<protein>
    <recommendedName>
        <fullName evidence="1">Exportin-1/Importin-beta-like domain-containing protein</fullName>
    </recommendedName>
</protein>
<dbReference type="Gramene" id="GBG62363">
    <property type="protein sequence ID" value="GBG62363"/>
    <property type="gene ID" value="CBR_g30317"/>
</dbReference>
<keyword evidence="3" id="KW-1185">Reference proteome</keyword>
<dbReference type="PANTHER" id="PTHR12363:SF44">
    <property type="entry name" value="ARM REPEAT SUPERFAMILY PROTEIN"/>
    <property type="match status" value="1"/>
</dbReference>
<dbReference type="Proteomes" id="UP000265515">
    <property type="component" value="Unassembled WGS sequence"/>
</dbReference>
<dbReference type="Pfam" id="PF24139">
    <property type="entry name" value="TPR_TNPO3_IPO13_4th"/>
    <property type="match status" value="1"/>
</dbReference>
<evidence type="ECO:0000313" key="3">
    <source>
        <dbReference type="Proteomes" id="UP000265515"/>
    </source>
</evidence>
<proteinExistence type="predicted"/>
<dbReference type="InterPro" id="IPR013598">
    <property type="entry name" value="Exportin-1/Importin-b-like"/>
</dbReference>
<dbReference type="InterPro" id="IPR057941">
    <property type="entry name" value="TPR_TNPO3_IPO13_2nd"/>
</dbReference>
<dbReference type="OrthoDB" id="435593at2759"/>
<dbReference type="InterPro" id="IPR016024">
    <property type="entry name" value="ARM-type_fold"/>
</dbReference>